<evidence type="ECO:0000313" key="1">
    <source>
        <dbReference type="EMBL" id="CAN0031518.1"/>
    </source>
</evidence>
<reference evidence="1" key="2">
    <citation type="submission" date="2025-03" db="EMBL/GenBank/DDBJ databases">
        <authorList>
            <consortium name="ELIXIR-Norway"/>
            <consortium name="Elixir Norway"/>
        </authorList>
    </citation>
    <scope>NUCLEOTIDE SEQUENCE</scope>
</reference>
<organism evidence="1 2">
    <name type="scientific">Rangifer tarandus platyrhynchus</name>
    <name type="common">Svalbard reindeer</name>
    <dbReference type="NCBI Taxonomy" id="3082113"/>
    <lineage>
        <taxon>Eukaryota</taxon>
        <taxon>Metazoa</taxon>
        <taxon>Chordata</taxon>
        <taxon>Craniata</taxon>
        <taxon>Vertebrata</taxon>
        <taxon>Euteleostomi</taxon>
        <taxon>Mammalia</taxon>
        <taxon>Eutheria</taxon>
        <taxon>Laurasiatheria</taxon>
        <taxon>Artiodactyla</taxon>
        <taxon>Ruminantia</taxon>
        <taxon>Pecora</taxon>
        <taxon>Cervidae</taxon>
        <taxon>Odocoileinae</taxon>
        <taxon>Rangifer</taxon>
    </lineage>
</organism>
<reference evidence="1" key="1">
    <citation type="submission" date="2023-05" db="EMBL/GenBank/DDBJ databases">
        <authorList>
            <consortium name="ELIXIR-Norway"/>
        </authorList>
    </citation>
    <scope>NUCLEOTIDE SEQUENCE</scope>
</reference>
<gene>
    <name evidence="1" type="ORF">MRATA1EN22A_LOCUS11018</name>
</gene>
<dbReference type="Proteomes" id="UP001162501">
    <property type="component" value="Chromosome 20"/>
</dbReference>
<accession>A0AC59YWB9</accession>
<name>A0AC59YWB9_RANTA</name>
<sequence>MTPGPPAAAGKADQRQRTELLGLKSAGHTLHAVGCTGTDPARAIIAPGLLELSGPEPPTPAPTPALAHTPALAQGDALRHTTGPQDV</sequence>
<evidence type="ECO:0000313" key="2">
    <source>
        <dbReference type="Proteomes" id="UP001162501"/>
    </source>
</evidence>
<protein>
    <submittedName>
        <fullName evidence="1">Uncharacterized protein</fullName>
    </submittedName>
</protein>
<dbReference type="EMBL" id="OX596104">
    <property type="protein sequence ID" value="CAN0031518.1"/>
    <property type="molecule type" value="Genomic_DNA"/>
</dbReference>
<proteinExistence type="predicted"/>